<feature type="domain" description="HTH LytTR-type" evidence="1">
    <location>
        <begin position="25"/>
        <end position="107"/>
    </location>
</feature>
<gene>
    <name evidence="2" type="ORF">CH360_17285</name>
    <name evidence="3" type="ORF">CH373_17710</name>
</gene>
<dbReference type="SMART" id="SM00850">
    <property type="entry name" value="LytTR"/>
    <property type="match status" value="1"/>
</dbReference>
<evidence type="ECO:0000313" key="2">
    <source>
        <dbReference type="EMBL" id="PJZ68209.1"/>
    </source>
</evidence>
<protein>
    <recommendedName>
        <fullName evidence="1">HTH LytTR-type domain-containing protein</fullName>
    </recommendedName>
</protein>
<evidence type="ECO:0000313" key="3">
    <source>
        <dbReference type="EMBL" id="PJZ71756.1"/>
    </source>
</evidence>
<dbReference type="AlphaFoldDB" id="A0A2M9ZI72"/>
<comment type="caution">
    <text evidence="3">The sequence shown here is derived from an EMBL/GenBank/DDBJ whole genome shotgun (WGS) entry which is preliminary data.</text>
</comment>
<sequence length="107" mass="12368">MPPIVADGVFLKTVTGPIFIRNDFILFISAEGKHCQVHTKDERIEVIGTLKEVIERTNPVLFKRVHRQYILNLTHLCYIKYSTTSRRHTAVLDDDDKTEVPVSEIYL</sequence>
<proteinExistence type="predicted"/>
<dbReference type="Proteomes" id="UP000231962">
    <property type="component" value="Unassembled WGS sequence"/>
</dbReference>
<evidence type="ECO:0000313" key="4">
    <source>
        <dbReference type="Proteomes" id="UP000231962"/>
    </source>
</evidence>
<dbReference type="PROSITE" id="PS50930">
    <property type="entry name" value="HTH_LYTTR"/>
    <property type="match status" value="1"/>
</dbReference>
<evidence type="ECO:0000313" key="5">
    <source>
        <dbReference type="Proteomes" id="UP000231990"/>
    </source>
</evidence>
<dbReference type="InterPro" id="IPR007492">
    <property type="entry name" value="LytTR_DNA-bd_dom"/>
</dbReference>
<evidence type="ECO:0000259" key="1">
    <source>
        <dbReference type="PROSITE" id="PS50930"/>
    </source>
</evidence>
<organism evidence="3 5">
    <name type="scientific">Leptospira perolatii</name>
    <dbReference type="NCBI Taxonomy" id="2023191"/>
    <lineage>
        <taxon>Bacteria</taxon>
        <taxon>Pseudomonadati</taxon>
        <taxon>Spirochaetota</taxon>
        <taxon>Spirochaetia</taxon>
        <taxon>Leptospirales</taxon>
        <taxon>Leptospiraceae</taxon>
        <taxon>Leptospira</taxon>
    </lineage>
</organism>
<dbReference type="Proteomes" id="UP000231990">
    <property type="component" value="Unassembled WGS sequence"/>
</dbReference>
<keyword evidence="4" id="KW-1185">Reference proteome</keyword>
<dbReference type="Gene3D" id="2.40.50.1020">
    <property type="entry name" value="LytTr DNA-binding domain"/>
    <property type="match status" value="1"/>
</dbReference>
<name>A0A2M9ZI72_9LEPT</name>
<dbReference type="Pfam" id="PF04397">
    <property type="entry name" value="LytTR"/>
    <property type="match status" value="1"/>
</dbReference>
<reference evidence="4 5" key="1">
    <citation type="submission" date="2017-07" db="EMBL/GenBank/DDBJ databases">
        <title>Leptospira spp. isolated from tropical soils.</title>
        <authorList>
            <person name="Thibeaux R."/>
            <person name="Iraola G."/>
            <person name="Ferres I."/>
            <person name="Bierque E."/>
            <person name="Girault D."/>
            <person name="Soupe-Gilbert M.-E."/>
            <person name="Picardeau M."/>
            <person name="Goarant C."/>
        </authorList>
    </citation>
    <scope>NUCLEOTIDE SEQUENCE [LARGE SCALE GENOMIC DNA]</scope>
    <source>
        <strain evidence="3 5">FH1-B-B1</strain>
        <strain evidence="2 4">FH1-B-C1</strain>
    </source>
</reference>
<accession>A0A2M9ZI72</accession>
<dbReference type="GO" id="GO:0003677">
    <property type="term" value="F:DNA binding"/>
    <property type="evidence" value="ECO:0007669"/>
    <property type="project" value="InterPro"/>
</dbReference>
<dbReference type="EMBL" id="NPDY01000029">
    <property type="protein sequence ID" value="PJZ68209.1"/>
    <property type="molecule type" value="Genomic_DNA"/>
</dbReference>
<dbReference type="EMBL" id="NPDZ01000020">
    <property type="protein sequence ID" value="PJZ71756.1"/>
    <property type="molecule type" value="Genomic_DNA"/>
</dbReference>